<dbReference type="Proteomes" id="UP000662873">
    <property type="component" value="Chromosome"/>
</dbReference>
<dbReference type="SUPFAM" id="SSF109854">
    <property type="entry name" value="DinB/YfiT-like putative metalloenzymes"/>
    <property type="match status" value="1"/>
</dbReference>
<evidence type="ECO:0000313" key="3">
    <source>
        <dbReference type="Proteomes" id="UP000662873"/>
    </source>
</evidence>
<gene>
    <name evidence="2" type="ORF">NPRO_20830</name>
</gene>
<dbReference type="KEGG" id="npy:NPRO_20830"/>
<evidence type="ECO:0000313" key="2">
    <source>
        <dbReference type="EMBL" id="BBO24488.1"/>
    </source>
</evidence>
<dbReference type="EMBL" id="AP021858">
    <property type="protein sequence ID" value="BBO24488.1"/>
    <property type="molecule type" value="Genomic_DNA"/>
</dbReference>
<dbReference type="AlphaFoldDB" id="A0A809RCW3"/>
<feature type="domain" description="DinB-like" evidence="1">
    <location>
        <begin position="34"/>
        <end position="191"/>
    </location>
</feature>
<protein>
    <submittedName>
        <fullName evidence="2">DinB superfamily</fullName>
    </submittedName>
</protein>
<dbReference type="InterPro" id="IPR024775">
    <property type="entry name" value="DinB-like"/>
</dbReference>
<dbReference type="InterPro" id="IPR034660">
    <property type="entry name" value="DinB/YfiT-like"/>
</dbReference>
<reference evidence="2" key="1">
    <citation type="journal article" name="DNA Res.">
        <title>The physiological potential of anammox bacteria as revealed by their core genome structure.</title>
        <authorList>
            <person name="Okubo T."/>
            <person name="Toyoda A."/>
            <person name="Fukuhara K."/>
            <person name="Uchiyama I."/>
            <person name="Harigaya Y."/>
            <person name="Kuroiwa M."/>
            <person name="Suzuki T."/>
            <person name="Murakami Y."/>
            <person name="Suwa Y."/>
            <person name="Takami H."/>
        </authorList>
    </citation>
    <scope>NUCLEOTIDE SEQUENCE</scope>
    <source>
        <strain evidence="2">317325-2</strain>
    </source>
</reference>
<name>A0A809RCW3_9BACT</name>
<dbReference type="Gene3D" id="1.20.120.450">
    <property type="entry name" value="dinb family like domain"/>
    <property type="match status" value="1"/>
</dbReference>
<organism evidence="2 3">
    <name type="scientific">Candidatus Nitrosymbiomonas proteolyticus</name>
    <dbReference type="NCBI Taxonomy" id="2608984"/>
    <lineage>
        <taxon>Bacteria</taxon>
        <taxon>Bacillati</taxon>
        <taxon>Armatimonadota</taxon>
        <taxon>Armatimonadota incertae sedis</taxon>
        <taxon>Candidatus Nitrosymbiomonas</taxon>
    </lineage>
</organism>
<accession>A0A809RCW3</accession>
<sequence>MRAWLFEAPYDRPPAQYNRSVRADDFLDGVISRLEQQKARLVKAAAAFSDEEWDASRGKRGWSASQIVDHMNLANGFYFEPMRRAVEAAPERQGVEVAFSWFGKVLQKASGPTGKAPSPKKLWPRTERPGRAALDTWMSDADALLKLAQDAKGKDLVRTKLTNPLVGIFRMNLADCFQLLVSHNERHIAQVERRVPGPKA</sequence>
<dbReference type="Pfam" id="PF12867">
    <property type="entry name" value="DinB_2"/>
    <property type="match status" value="1"/>
</dbReference>
<evidence type="ECO:0000259" key="1">
    <source>
        <dbReference type="Pfam" id="PF12867"/>
    </source>
</evidence>
<proteinExistence type="predicted"/>